<dbReference type="Proteomes" id="UP001345013">
    <property type="component" value="Unassembled WGS sequence"/>
</dbReference>
<organism evidence="2 3">
    <name type="scientific">Lithohypha guttulata</name>
    <dbReference type="NCBI Taxonomy" id="1690604"/>
    <lineage>
        <taxon>Eukaryota</taxon>
        <taxon>Fungi</taxon>
        <taxon>Dikarya</taxon>
        <taxon>Ascomycota</taxon>
        <taxon>Pezizomycotina</taxon>
        <taxon>Eurotiomycetes</taxon>
        <taxon>Chaetothyriomycetidae</taxon>
        <taxon>Chaetothyriales</taxon>
        <taxon>Trichomeriaceae</taxon>
        <taxon>Lithohypha</taxon>
    </lineage>
</organism>
<dbReference type="PANTHER" id="PTHR43775">
    <property type="entry name" value="FATTY ACID SYNTHASE"/>
    <property type="match status" value="1"/>
</dbReference>
<reference evidence="2 3" key="1">
    <citation type="submission" date="2023-08" db="EMBL/GenBank/DDBJ databases">
        <title>Black Yeasts Isolated from many extreme environments.</title>
        <authorList>
            <person name="Coleine C."/>
            <person name="Stajich J.E."/>
            <person name="Selbmann L."/>
        </authorList>
    </citation>
    <scope>NUCLEOTIDE SEQUENCE [LARGE SCALE GENOMIC DNA]</scope>
    <source>
        <strain evidence="2 3">CCFEE 5885</strain>
    </source>
</reference>
<proteinExistence type="predicted"/>
<protein>
    <submittedName>
        <fullName evidence="2">Uncharacterized protein</fullName>
    </submittedName>
</protein>
<dbReference type="PANTHER" id="PTHR43775:SF40">
    <property type="entry name" value="NORSOLORINIC ACID SYNTHASE STCA"/>
    <property type="match status" value="1"/>
</dbReference>
<keyword evidence="3" id="KW-1185">Reference proteome</keyword>
<dbReference type="SUPFAM" id="SSF53901">
    <property type="entry name" value="Thiolase-like"/>
    <property type="match status" value="1"/>
</dbReference>
<name>A0ABR0JY89_9EURO</name>
<evidence type="ECO:0000313" key="3">
    <source>
        <dbReference type="Proteomes" id="UP001345013"/>
    </source>
</evidence>
<feature type="region of interest" description="Disordered" evidence="1">
    <location>
        <begin position="127"/>
        <end position="147"/>
    </location>
</feature>
<accession>A0ABR0JY89</accession>
<gene>
    <name evidence="2" type="ORF">LTR24_009134</name>
</gene>
<dbReference type="Gene3D" id="3.40.47.10">
    <property type="match status" value="1"/>
</dbReference>
<comment type="caution">
    <text evidence="2">The sequence shown here is derived from an EMBL/GenBank/DDBJ whole genome shotgun (WGS) entry which is preliminary data.</text>
</comment>
<evidence type="ECO:0000256" key="1">
    <source>
        <dbReference type="SAM" id="MobiDB-lite"/>
    </source>
</evidence>
<dbReference type="InterPro" id="IPR050091">
    <property type="entry name" value="PKS_NRPS_Biosynth_Enz"/>
</dbReference>
<evidence type="ECO:0000313" key="2">
    <source>
        <dbReference type="EMBL" id="KAK5079588.1"/>
    </source>
</evidence>
<dbReference type="EMBL" id="JAVRRG010000184">
    <property type="protein sequence ID" value="KAK5079588.1"/>
    <property type="molecule type" value="Genomic_DNA"/>
</dbReference>
<sequence length="147" mass="16096">MEPVLGVFAPDEKFRSKDEVLWDGSVKANVGHGERFSRVANLVEVLLLTEHNTILSHCGMKPSSKINHNYHDLGARTVQIGFKPTPWGRKGRPRRVLINNFNAASGSTTLLLENVPLAAPLAGKDTRTHHVLPSSSHSAPSLKRTCS</sequence>
<dbReference type="InterPro" id="IPR016039">
    <property type="entry name" value="Thiolase-like"/>
</dbReference>